<keyword evidence="3" id="KW-1185">Reference proteome</keyword>
<dbReference type="AlphaFoldDB" id="C6XWK4"/>
<reference evidence="2 3" key="1">
    <citation type="journal article" date="2009" name="Stand. Genomic Sci.">
        <title>Complete genome sequence of Pedobacter heparinus type strain (HIM 762-3).</title>
        <authorList>
            <person name="Han C."/>
            <person name="Spring S."/>
            <person name="Lapidus A."/>
            <person name="Del Rio T.G."/>
            <person name="Tice H."/>
            <person name="Copeland A."/>
            <person name="Cheng J.F."/>
            <person name="Lucas S."/>
            <person name="Chen F."/>
            <person name="Nolan M."/>
            <person name="Bruce D."/>
            <person name="Goodwin L."/>
            <person name="Pitluck S."/>
            <person name="Ivanova N."/>
            <person name="Mavromatis K."/>
            <person name="Mikhailova N."/>
            <person name="Pati A."/>
            <person name="Chen A."/>
            <person name="Palaniappan K."/>
            <person name="Land M."/>
            <person name="Hauser L."/>
            <person name="Chang Y.J."/>
            <person name="Jeffries C.C."/>
            <person name="Saunders E."/>
            <person name="Chertkov O."/>
            <person name="Brettin T."/>
            <person name="Goker M."/>
            <person name="Rohde M."/>
            <person name="Bristow J."/>
            <person name="Eisen J.A."/>
            <person name="Markowitz V."/>
            <person name="Hugenholtz P."/>
            <person name="Kyrpides N.C."/>
            <person name="Klenk H.P."/>
            <person name="Detter J.C."/>
        </authorList>
    </citation>
    <scope>NUCLEOTIDE SEQUENCE [LARGE SCALE GENOMIC DNA]</scope>
    <source>
        <strain evidence="3">ATCC 13125 / DSM 2366 / CIP 104194 / JCM 7457 / NBRC 12017 / NCIMB 9290 / NRRL B-14731 / HIM 762-3</strain>
    </source>
</reference>
<evidence type="ECO:0000313" key="2">
    <source>
        <dbReference type="EMBL" id="ACU06293.1"/>
    </source>
</evidence>
<dbReference type="KEGG" id="phe:Phep_4102"/>
<dbReference type="STRING" id="485917.Phep_4102"/>
<dbReference type="Proteomes" id="UP000000852">
    <property type="component" value="Chromosome"/>
</dbReference>
<dbReference type="HOGENOM" id="CLU_019932_2_0_10"/>
<dbReference type="PANTHER" id="PTHR12147:SF26">
    <property type="entry name" value="PEPTIDASE M28 DOMAIN-CONTAINING PROTEIN"/>
    <property type="match status" value="1"/>
</dbReference>
<dbReference type="Pfam" id="PF04389">
    <property type="entry name" value="Peptidase_M28"/>
    <property type="match status" value="1"/>
</dbReference>
<dbReference type="SUPFAM" id="SSF53187">
    <property type="entry name" value="Zn-dependent exopeptidases"/>
    <property type="match status" value="1"/>
</dbReference>
<dbReference type="OrthoDB" id="9764939at2"/>
<dbReference type="Gene3D" id="3.40.630.10">
    <property type="entry name" value="Zn peptidases"/>
    <property type="match status" value="1"/>
</dbReference>
<dbReference type="PANTHER" id="PTHR12147">
    <property type="entry name" value="METALLOPEPTIDASE M28 FAMILY MEMBER"/>
    <property type="match status" value="1"/>
</dbReference>
<sequence length="420" mass="47210">MHLALAFNAAAQDMDYSRKVIQTLTSAAFKGRGYVANGDQIASAFIAREFEKSHLIPLNKGSYFQDFQLSVNTFPGKVRVKLNNTKLKTAVDYLIDATSPAVHGKFKVVTVGRADINTPEKFESLIHKAAASFILLDNRDAGKESAEEQRIISAHVRALRSSEKLNFKGLIIFTTEKLTWTTLTYQNSRPVIQVNKPRLDPKTIQTITVDVDSKLVPDYQTRNVAGMIKGYSGSDSTLVITAHYDHLGMLGRKVYFPGANDNASGTTFMLNLLRYYAQYQPKYNTVFIAFSGEEIGLLGSKAFVKNPLIDLKKIKFLVNFDLAGTGEEGIKVVNGTIFRKQFDLLSKLNTQYQLVPKVEIRDEACKSDHCPFYQQGVPSFFIYTMGGIQAYHDVYDKAETLPLTEFEHYFQLMVKFFATF</sequence>
<name>C6XWK4_PEDHD</name>
<dbReference type="GO" id="GO:0006508">
    <property type="term" value="P:proteolysis"/>
    <property type="evidence" value="ECO:0007669"/>
    <property type="project" value="InterPro"/>
</dbReference>
<proteinExistence type="predicted"/>
<protein>
    <submittedName>
        <fullName evidence="2">Peptidase M28</fullName>
    </submittedName>
</protein>
<accession>C6XWK4</accession>
<gene>
    <name evidence="2" type="ordered locus">Phep_4102</name>
</gene>
<dbReference type="InterPro" id="IPR045175">
    <property type="entry name" value="M28_fam"/>
</dbReference>
<organism evidence="2 3">
    <name type="scientific">Pedobacter heparinus (strain ATCC 13125 / DSM 2366 / CIP 104194 / JCM 7457 / NBRC 12017 / NCIMB 9290 / NRRL B-14731 / HIM 762-3)</name>
    <dbReference type="NCBI Taxonomy" id="485917"/>
    <lineage>
        <taxon>Bacteria</taxon>
        <taxon>Pseudomonadati</taxon>
        <taxon>Bacteroidota</taxon>
        <taxon>Sphingobacteriia</taxon>
        <taxon>Sphingobacteriales</taxon>
        <taxon>Sphingobacteriaceae</taxon>
        <taxon>Pedobacter</taxon>
    </lineage>
</organism>
<dbReference type="RefSeq" id="WP_015809901.1">
    <property type="nucleotide sequence ID" value="NC_013061.1"/>
</dbReference>
<dbReference type="EMBL" id="CP001681">
    <property type="protein sequence ID" value="ACU06293.1"/>
    <property type="molecule type" value="Genomic_DNA"/>
</dbReference>
<dbReference type="InterPro" id="IPR007484">
    <property type="entry name" value="Peptidase_M28"/>
</dbReference>
<dbReference type="GO" id="GO:0008235">
    <property type="term" value="F:metalloexopeptidase activity"/>
    <property type="evidence" value="ECO:0007669"/>
    <property type="project" value="InterPro"/>
</dbReference>
<evidence type="ECO:0000313" key="3">
    <source>
        <dbReference type="Proteomes" id="UP000000852"/>
    </source>
</evidence>
<feature type="domain" description="Peptidase M28" evidence="1">
    <location>
        <begin position="223"/>
        <end position="416"/>
    </location>
</feature>
<dbReference type="eggNOG" id="COG2234">
    <property type="taxonomic scope" value="Bacteria"/>
</dbReference>
<evidence type="ECO:0000259" key="1">
    <source>
        <dbReference type="Pfam" id="PF04389"/>
    </source>
</evidence>